<gene>
    <name evidence="2" type="ORF">PCOR1329_LOCUS5567</name>
</gene>
<evidence type="ECO:0000313" key="3">
    <source>
        <dbReference type="Proteomes" id="UP001189429"/>
    </source>
</evidence>
<organism evidence="2 3">
    <name type="scientific">Prorocentrum cordatum</name>
    <dbReference type="NCBI Taxonomy" id="2364126"/>
    <lineage>
        <taxon>Eukaryota</taxon>
        <taxon>Sar</taxon>
        <taxon>Alveolata</taxon>
        <taxon>Dinophyceae</taxon>
        <taxon>Prorocentrales</taxon>
        <taxon>Prorocentraceae</taxon>
        <taxon>Prorocentrum</taxon>
    </lineage>
</organism>
<proteinExistence type="predicted"/>
<feature type="region of interest" description="Disordered" evidence="1">
    <location>
        <begin position="1"/>
        <end position="20"/>
    </location>
</feature>
<comment type="caution">
    <text evidence="2">The sequence shown here is derived from an EMBL/GenBank/DDBJ whole genome shotgun (WGS) entry which is preliminary data.</text>
</comment>
<keyword evidence="3" id="KW-1185">Reference proteome</keyword>
<evidence type="ECO:0000256" key="1">
    <source>
        <dbReference type="SAM" id="MobiDB-lite"/>
    </source>
</evidence>
<reference evidence="2" key="1">
    <citation type="submission" date="2023-10" db="EMBL/GenBank/DDBJ databases">
        <authorList>
            <person name="Chen Y."/>
            <person name="Shah S."/>
            <person name="Dougan E. K."/>
            <person name="Thang M."/>
            <person name="Chan C."/>
        </authorList>
    </citation>
    <scope>NUCLEOTIDE SEQUENCE [LARGE SCALE GENOMIC DNA]</scope>
</reference>
<accession>A0ABN9PST5</accession>
<sequence>MSEGLPSVAPLPPPPERAADRRTLNTSACWLGLQRCRRLGARLVVYNTEPGYPGQPRAVARLASRVGAAEIWEYPIGVAPRWESTGAGVFRRRHGFSETLPAV</sequence>
<protein>
    <submittedName>
        <fullName evidence="2">Uncharacterized protein</fullName>
    </submittedName>
</protein>
<evidence type="ECO:0000313" key="2">
    <source>
        <dbReference type="EMBL" id="CAK0796097.1"/>
    </source>
</evidence>
<dbReference type="Proteomes" id="UP001189429">
    <property type="component" value="Unassembled WGS sequence"/>
</dbReference>
<dbReference type="EMBL" id="CAUYUJ010001470">
    <property type="protein sequence ID" value="CAK0796097.1"/>
    <property type="molecule type" value="Genomic_DNA"/>
</dbReference>
<name>A0ABN9PST5_9DINO</name>